<dbReference type="Proteomes" id="UP000249417">
    <property type="component" value="Unassembled WGS sequence"/>
</dbReference>
<accession>A0A2W5MXS7</accession>
<reference evidence="2 3" key="1">
    <citation type="submission" date="2017-08" db="EMBL/GenBank/DDBJ databases">
        <title>Infants hospitalized years apart are colonized by the same room-sourced microbial strains.</title>
        <authorList>
            <person name="Brooks B."/>
            <person name="Olm M.R."/>
            <person name="Firek B.A."/>
            <person name="Baker R."/>
            <person name="Thomas B.C."/>
            <person name="Morowitz M.J."/>
            <person name="Banfield J.F."/>
        </authorList>
    </citation>
    <scope>NUCLEOTIDE SEQUENCE [LARGE SCALE GENOMIC DNA]</scope>
    <source>
        <strain evidence="2">S2_005_002_R2_29</strain>
    </source>
</reference>
<dbReference type="AlphaFoldDB" id="A0A2W5MXS7"/>
<evidence type="ECO:0000313" key="2">
    <source>
        <dbReference type="EMBL" id="PZQ45138.1"/>
    </source>
</evidence>
<keyword evidence="1" id="KW-0732">Signal</keyword>
<dbReference type="EMBL" id="QFQB01000061">
    <property type="protein sequence ID" value="PZQ45138.1"/>
    <property type="molecule type" value="Genomic_DNA"/>
</dbReference>
<feature type="signal peptide" evidence="1">
    <location>
        <begin position="1"/>
        <end position="20"/>
    </location>
</feature>
<protein>
    <submittedName>
        <fullName evidence="2">Uncharacterized protein</fullName>
    </submittedName>
</protein>
<gene>
    <name evidence="2" type="ORF">DI551_08270</name>
</gene>
<evidence type="ECO:0000313" key="3">
    <source>
        <dbReference type="Proteomes" id="UP000249417"/>
    </source>
</evidence>
<evidence type="ECO:0000256" key="1">
    <source>
        <dbReference type="SAM" id="SignalP"/>
    </source>
</evidence>
<name>A0A2W5MXS7_9BACT</name>
<comment type="caution">
    <text evidence="2">The sequence shown here is derived from an EMBL/GenBank/DDBJ whole genome shotgun (WGS) entry which is preliminary data.</text>
</comment>
<proteinExistence type="predicted"/>
<sequence>MKNFLIAAFALCLLAIPARAEKPIFMPHPVPFIPPPQTCQGGVRFTLDGAAYNLPRLPTMDFRKEDGTIIDANSPNHPFKNCAVHDLGAVISFSTGFEKKGDINIELSSPTHKGRDGNPYISNYTSYKNMIQESIDANAVLMFQGGMQKLGWANTHAYLLPILTSPTQKKDEPAVIRCLLNNEKDLRQGFCTAAYFLPSGEFLFYSFSKIYYPEKSYPLLDQKIREQIEGWKVKK</sequence>
<feature type="chain" id="PRO_5015889065" evidence="1">
    <location>
        <begin position="21"/>
        <end position="235"/>
    </location>
</feature>
<organism evidence="2 3">
    <name type="scientific">Micavibrio aeruginosavorus</name>
    <dbReference type="NCBI Taxonomy" id="349221"/>
    <lineage>
        <taxon>Bacteria</taxon>
        <taxon>Pseudomonadati</taxon>
        <taxon>Bdellovibrionota</taxon>
        <taxon>Bdellovibrionia</taxon>
        <taxon>Bdellovibrionales</taxon>
        <taxon>Pseudobdellovibrionaceae</taxon>
        <taxon>Micavibrio</taxon>
    </lineage>
</organism>